<dbReference type="Pfam" id="PF00107">
    <property type="entry name" value="ADH_zinc_N"/>
    <property type="match status" value="1"/>
</dbReference>
<dbReference type="EMBL" id="CADCVC010000227">
    <property type="protein sequence ID" value="CAA9453419.1"/>
    <property type="molecule type" value="Genomic_DNA"/>
</dbReference>
<keyword evidence="1" id="KW-0521">NADP</keyword>
<dbReference type="PANTHER" id="PTHR48106:SF18">
    <property type="entry name" value="QUINONE OXIDOREDUCTASE PIG3"/>
    <property type="match status" value="1"/>
</dbReference>
<keyword evidence="2" id="KW-0560">Oxidoreductase</keyword>
<dbReference type="SUPFAM" id="SSF50129">
    <property type="entry name" value="GroES-like"/>
    <property type="match status" value="1"/>
</dbReference>
<evidence type="ECO:0000256" key="1">
    <source>
        <dbReference type="ARBA" id="ARBA00022857"/>
    </source>
</evidence>
<protein>
    <submittedName>
        <fullName evidence="4">Oxidoreductase</fullName>
    </submittedName>
</protein>
<dbReference type="InterPro" id="IPR013149">
    <property type="entry name" value="ADH-like_C"/>
</dbReference>
<organism evidence="4">
    <name type="scientific">uncultured Rubrobacteraceae bacterium</name>
    <dbReference type="NCBI Taxonomy" id="349277"/>
    <lineage>
        <taxon>Bacteria</taxon>
        <taxon>Bacillati</taxon>
        <taxon>Actinomycetota</taxon>
        <taxon>Rubrobacteria</taxon>
        <taxon>Rubrobacterales</taxon>
        <taxon>Rubrobacteraceae</taxon>
        <taxon>environmental samples</taxon>
    </lineage>
</organism>
<reference evidence="4" key="1">
    <citation type="submission" date="2020-02" db="EMBL/GenBank/DDBJ databases">
        <authorList>
            <person name="Meier V. D."/>
        </authorList>
    </citation>
    <scope>NUCLEOTIDE SEQUENCE</scope>
    <source>
        <strain evidence="4">AVDCRST_MAG80</strain>
    </source>
</reference>
<dbReference type="GO" id="GO:0070402">
    <property type="term" value="F:NADPH binding"/>
    <property type="evidence" value="ECO:0007669"/>
    <property type="project" value="TreeGrafter"/>
</dbReference>
<dbReference type="AlphaFoldDB" id="A0A6J4R0H7"/>
<gene>
    <name evidence="4" type="ORF">AVDCRST_MAG80-2559</name>
</gene>
<feature type="domain" description="Enoyl reductase (ER)" evidence="3">
    <location>
        <begin position="9"/>
        <end position="309"/>
    </location>
</feature>
<dbReference type="InterPro" id="IPR020843">
    <property type="entry name" value="ER"/>
</dbReference>
<accession>A0A6J4R0H7</accession>
<dbReference type="CDD" id="cd08270">
    <property type="entry name" value="MDR4"/>
    <property type="match status" value="1"/>
</dbReference>
<sequence length="313" mass="32304">MRAVLVNKGALANLSLGEAEVPTPAPSEALVRVEAISLNRGEVRRAQMAEPGFNPGWDLAGTVEQAAANGTGPRAGTRVVGLLPSGAWAELVAVPVDSLAELPESVPFEQAATLPVAGLTALYALEKGEGLLLGRSVLVTGASGGAGHFAIQLAHLSGARVVALVRREEHEDLVREAGAHQVAIGEDAGSAEHFGPYHLVLESVGGKVLGEVMGMLAPGGTCVSFGVSGGTETTFDVRSFFFTGAAKLYGFIIFHEILTRPASDGLAQLSRLVAEGKLRPQVSVEASWEEIGAVAQRLLDRGYTGKAVLSVGG</sequence>
<dbReference type="InterPro" id="IPR011032">
    <property type="entry name" value="GroES-like_sf"/>
</dbReference>
<dbReference type="Gene3D" id="3.40.50.720">
    <property type="entry name" value="NAD(P)-binding Rossmann-like Domain"/>
    <property type="match status" value="1"/>
</dbReference>
<dbReference type="Pfam" id="PF08240">
    <property type="entry name" value="ADH_N"/>
    <property type="match status" value="1"/>
</dbReference>
<dbReference type="SMART" id="SM00829">
    <property type="entry name" value="PKS_ER"/>
    <property type="match status" value="1"/>
</dbReference>
<evidence type="ECO:0000256" key="2">
    <source>
        <dbReference type="ARBA" id="ARBA00023002"/>
    </source>
</evidence>
<dbReference type="InterPro" id="IPR036291">
    <property type="entry name" value="NAD(P)-bd_dom_sf"/>
</dbReference>
<dbReference type="PANTHER" id="PTHR48106">
    <property type="entry name" value="QUINONE OXIDOREDUCTASE PIG3-RELATED"/>
    <property type="match status" value="1"/>
</dbReference>
<name>A0A6J4R0H7_9ACTN</name>
<proteinExistence type="predicted"/>
<dbReference type="Gene3D" id="3.90.180.10">
    <property type="entry name" value="Medium-chain alcohol dehydrogenases, catalytic domain"/>
    <property type="match status" value="1"/>
</dbReference>
<evidence type="ECO:0000313" key="4">
    <source>
        <dbReference type="EMBL" id="CAA9453419.1"/>
    </source>
</evidence>
<dbReference type="InterPro" id="IPR013154">
    <property type="entry name" value="ADH-like_N"/>
</dbReference>
<dbReference type="GO" id="GO:0016651">
    <property type="term" value="F:oxidoreductase activity, acting on NAD(P)H"/>
    <property type="evidence" value="ECO:0007669"/>
    <property type="project" value="TreeGrafter"/>
</dbReference>
<evidence type="ECO:0000259" key="3">
    <source>
        <dbReference type="SMART" id="SM00829"/>
    </source>
</evidence>
<dbReference type="SUPFAM" id="SSF51735">
    <property type="entry name" value="NAD(P)-binding Rossmann-fold domains"/>
    <property type="match status" value="1"/>
</dbReference>